<evidence type="ECO:0000259" key="6">
    <source>
        <dbReference type="Pfam" id="PF07701"/>
    </source>
</evidence>
<dbReference type="InterPro" id="IPR011645">
    <property type="entry name" value="HNOB_dom_associated"/>
</dbReference>
<dbReference type="PANTHER" id="PTHR45655:SF13">
    <property type="entry name" value="SOLUBLE GUANYLATE CYCLASE GCY-32-RELATED"/>
    <property type="match status" value="1"/>
</dbReference>
<feature type="domain" description="Haem NO binding associated" evidence="6">
    <location>
        <begin position="565"/>
        <end position="622"/>
    </location>
</feature>
<dbReference type="RefSeq" id="XP_004346041.1">
    <property type="nucleotide sequence ID" value="XM_004345991.1"/>
</dbReference>
<feature type="compositionally biased region" description="Basic and acidic residues" evidence="4">
    <location>
        <begin position="493"/>
        <end position="502"/>
    </location>
</feature>
<evidence type="ECO:0000256" key="3">
    <source>
        <dbReference type="ARBA" id="ARBA00023293"/>
    </source>
</evidence>
<dbReference type="InterPro" id="IPR024096">
    <property type="entry name" value="NO_sig/Golgi_transp_ligand-bd"/>
</dbReference>
<dbReference type="STRING" id="1257118.L8H8D6"/>
<dbReference type="GO" id="GO:0000166">
    <property type="term" value="F:nucleotide binding"/>
    <property type="evidence" value="ECO:0007669"/>
    <property type="project" value="UniProtKB-KW"/>
</dbReference>
<dbReference type="SUPFAM" id="SSF111126">
    <property type="entry name" value="Ligand-binding domain in the NO signalling and Golgi transport"/>
    <property type="match status" value="1"/>
</dbReference>
<feature type="region of interest" description="Disordered" evidence="4">
    <location>
        <begin position="308"/>
        <end position="342"/>
    </location>
</feature>
<dbReference type="InterPro" id="IPR011644">
    <property type="entry name" value="Heme_NO-bd"/>
</dbReference>
<dbReference type="EMBL" id="KB007904">
    <property type="protein sequence ID" value="ELR21497.1"/>
    <property type="molecule type" value="Genomic_DNA"/>
</dbReference>
<dbReference type="Pfam" id="PF07701">
    <property type="entry name" value="HNOBA"/>
    <property type="match status" value="2"/>
</dbReference>
<keyword evidence="3" id="KW-0141">cGMP biosynthesis</keyword>
<accession>L8H8D6</accession>
<evidence type="ECO:0000313" key="8">
    <source>
        <dbReference type="Proteomes" id="UP000011083"/>
    </source>
</evidence>
<feature type="compositionally biased region" description="Polar residues" evidence="4">
    <location>
        <begin position="375"/>
        <end position="386"/>
    </location>
</feature>
<evidence type="ECO:0000259" key="5">
    <source>
        <dbReference type="Pfam" id="PF07700"/>
    </source>
</evidence>
<dbReference type="EC" id="4.6.1.2" evidence="1"/>
<protein>
    <recommendedName>
        <fullName evidence="1">guanylate cyclase</fullName>
        <ecNumber evidence="1">4.6.1.2</ecNumber>
    </recommendedName>
</protein>
<dbReference type="KEGG" id="acan:ACA1_184440"/>
<dbReference type="GO" id="GO:0004383">
    <property type="term" value="F:guanylate cyclase activity"/>
    <property type="evidence" value="ECO:0007669"/>
    <property type="project" value="UniProtKB-EC"/>
</dbReference>
<dbReference type="Gene3D" id="3.90.1520.10">
    <property type="entry name" value="H-NOX domain"/>
    <property type="match status" value="1"/>
</dbReference>
<dbReference type="OrthoDB" id="6127067at2759"/>
<name>L8H8D6_ACACF</name>
<sequence>MYGLINKAVRALIVSHYGEATWLEIVKLAGCQALFISNTSYPDETTYALVGAASEVLKVPAPDLLERVGLYWVSYTRQHGYKSLFDIGGSSLPEFLCNLNAMHTHIQAQFPKLRMPTFWCTDIAPQSLTLHYRPGRPTRNGLAPLVVGLMKGLADLFHLEEFEIEHTGKRSHHGADDDDGGADFDVFLLRWEGEPSSLDSSIGGMPLLATATRADLSASTASIPDYSGECPAPAGSDENDKLRAFEARWQFCLPPTRFAAAFPFHLVLSQDLKIVQAGEVLQRLCPEMALGSDFGQHWRVVRPEMVVPVPQPRGHGTHHSEPEAHNGGEGETRDKSDNGGVSFQAIKDNRDLLFLLESKHNKRLKLRGQMNVISSTEGCQVSNSGGTLRRKAQPPPPPPQQQQPTQQSHTRERRQTPRSPRCPMSLAASPRRSTTLSVSPACASSASATATPPGGCPMTSLMSSSSSTSVGRRKKKTLRSISDPATDGKKKRSSTDRARRPEEDDSDLTDSNRSVICAPPAEETIIKADGDDGNKPTVVVAAADHYKQHKTKKSSKRARAKQTLRLEEFVFFLGSVQVKDNEEVVELGLSLHDFALHDAVKEVLVLAASNETTMRDVHQMEEFILYGMDGGSGAAGAGGARKGDPYDDSAISGSGRRPSIKPNGHTKNTRCLLS</sequence>
<feature type="compositionally biased region" description="Polar residues" evidence="4">
    <location>
        <begin position="665"/>
        <end position="674"/>
    </location>
</feature>
<evidence type="ECO:0000313" key="7">
    <source>
        <dbReference type="EMBL" id="ELR21497.1"/>
    </source>
</evidence>
<feature type="region of interest" description="Disordered" evidence="4">
    <location>
        <begin position="375"/>
        <end position="520"/>
    </location>
</feature>
<feature type="domain" description="Haem NO binding associated" evidence="6">
    <location>
        <begin position="255"/>
        <end position="376"/>
    </location>
</feature>
<dbReference type="GeneID" id="14922392"/>
<dbReference type="InterPro" id="IPR038158">
    <property type="entry name" value="H-NOX_domain_sf"/>
</dbReference>
<feature type="region of interest" description="Disordered" evidence="4">
    <location>
        <begin position="636"/>
        <end position="674"/>
    </location>
</feature>
<feature type="domain" description="Heme NO-binding" evidence="5">
    <location>
        <begin position="2"/>
        <end position="166"/>
    </location>
</feature>
<evidence type="ECO:0000256" key="4">
    <source>
        <dbReference type="SAM" id="MobiDB-lite"/>
    </source>
</evidence>
<reference evidence="7 8" key="1">
    <citation type="journal article" date="2013" name="Genome Biol.">
        <title>Genome of Acanthamoeba castellanii highlights extensive lateral gene transfer and early evolution of tyrosine kinase signaling.</title>
        <authorList>
            <person name="Clarke M."/>
            <person name="Lohan A.J."/>
            <person name="Liu B."/>
            <person name="Lagkouvardos I."/>
            <person name="Roy S."/>
            <person name="Zafar N."/>
            <person name="Bertelli C."/>
            <person name="Schilde C."/>
            <person name="Kianianmomeni A."/>
            <person name="Burglin T.R."/>
            <person name="Frech C."/>
            <person name="Turcotte B."/>
            <person name="Kopec K.O."/>
            <person name="Synnott J.M."/>
            <person name="Choo C."/>
            <person name="Paponov I."/>
            <person name="Finkler A."/>
            <person name="Soon Heng Tan C."/>
            <person name="Hutchins A.P."/>
            <person name="Weinmeier T."/>
            <person name="Rattei T."/>
            <person name="Chu J.S."/>
            <person name="Gimenez G."/>
            <person name="Irimia M."/>
            <person name="Rigden D.J."/>
            <person name="Fitzpatrick D.A."/>
            <person name="Lorenzo-Morales J."/>
            <person name="Bateman A."/>
            <person name="Chiu C.H."/>
            <person name="Tang P."/>
            <person name="Hegemann P."/>
            <person name="Fromm H."/>
            <person name="Raoult D."/>
            <person name="Greub G."/>
            <person name="Miranda-Saavedra D."/>
            <person name="Chen N."/>
            <person name="Nash P."/>
            <person name="Ginger M.L."/>
            <person name="Horn M."/>
            <person name="Schaap P."/>
            <person name="Caler L."/>
            <person name="Loftus B."/>
        </authorList>
    </citation>
    <scope>NUCLEOTIDE SEQUENCE [LARGE SCALE GENOMIC DNA]</scope>
    <source>
        <strain evidence="7 8">Neff</strain>
    </source>
</reference>
<keyword evidence="8" id="KW-1185">Reference proteome</keyword>
<evidence type="ECO:0000256" key="1">
    <source>
        <dbReference type="ARBA" id="ARBA00012202"/>
    </source>
</evidence>
<evidence type="ECO:0000256" key="2">
    <source>
        <dbReference type="ARBA" id="ARBA00022741"/>
    </source>
</evidence>
<dbReference type="GO" id="GO:0020037">
    <property type="term" value="F:heme binding"/>
    <property type="evidence" value="ECO:0007669"/>
    <property type="project" value="InterPro"/>
</dbReference>
<dbReference type="Proteomes" id="UP000011083">
    <property type="component" value="Unassembled WGS sequence"/>
</dbReference>
<organism evidence="7 8">
    <name type="scientific">Acanthamoeba castellanii (strain ATCC 30010 / Neff)</name>
    <dbReference type="NCBI Taxonomy" id="1257118"/>
    <lineage>
        <taxon>Eukaryota</taxon>
        <taxon>Amoebozoa</taxon>
        <taxon>Discosea</taxon>
        <taxon>Longamoebia</taxon>
        <taxon>Centramoebida</taxon>
        <taxon>Acanthamoebidae</taxon>
        <taxon>Acanthamoeba</taxon>
    </lineage>
</organism>
<keyword evidence="2" id="KW-0547">Nucleotide-binding</keyword>
<proteinExistence type="predicted"/>
<dbReference type="Gene3D" id="3.30.450.260">
    <property type="entry name" value="Haem NO binding associated domain"/>
    <property type="match status" value="1"/>
</dbReference>
<dbReference type="VEuPathDB" id="AmoebaDB:ACA1_184440"/>
<feature type="compositionally biased region" description="Basic and acidic residues" evidence="4">
    <location>
        <begin position="318"/>
        <end position="337"/>
    </location>
</feature>
<gene>
    <name evidence="7" type="ORF">ACA1_184440</name>
</gene>
<feature type="compositionally biased region" description="Low complexity" evidence="4">
    <location>
        <begin position="437"/>
        <end position="469"/>
    </location>
</feature>
<dbReference type="OMA" id="NAMHTHI"/>
<dbReference type="InterPro" id="IPR042463">
    <property type="entry name" value="HNOB_dom_associated_sf"/>
</dbReference>
<dbReference type="AlphaFoldDB" id="L8H8D6"/>
<dbReference type="PANTHER" id="PTHR45655">
    <property type="entry name" value="GUANYLATE CYCLASE SOLUBLE SUBUNIT BETA-2"/>
    <property type="match status" value="1"/>
</dbReference>
<dbReference type="Pfam" id="PF07700">
    <property type="entry name" value="HNOB"/>
    <property type="match status" value="1"/>
</dbReference>